<dbReference type="GO" id="GO:0003677">
    <property type="term" value="F:DNA binding"/>
    <property type="evidence" value="ECO:0007669"/>
    <property type="project" value="UniProtKB-KW"/>
</dbReference>
<dbReference type="Gene3D" id="1.10.10.10">
    <property type="entry name" value="Winged helix-like DNA-binding domain superfamily/Winged helix DNA-binding domain"/>
    <property type="match status" value="1"/>
</dbReference>
<comment type="caution">
    <text evidence="3">The sequence shown here is derived from an EMBL/GenBank/DDBJ whole genome shotgun (WGS) entry which is preliminary data.</text>
</comment>
<dbReference type="RefSeq" id="WP_116094021.1">
    <property type="nucleotide sequence ID" value="NZ_JBBEFH010000029.1"/>
</dbReference>
<feature type="domain" description="HTH marR-type" evidence="2">
    <location>
        <begin position="1"/>
        <end position="147"/>
    </location>
</feature>
<dbReference type="PANTHER" id="PTHR33164:SF57">
    <property type="entry name" value="MARR-FAMILY TRANSCRIPTIONAL REGULATOR"/>
    <property type="match status" value="1"/>
</dbReference>
<dbReference type="PROSITE" id="PS50995">
    <property type="entry name" value="HTH_MARR_2"/>
    <property type="match status" value="1"/>
</dbReference>
<dbReference type="InterPro" id="IPR036390">
    <property type="entry name" value="WH_DNA-bd_sf"/>
</dbReference>
<dbReference type="InterPro" id="IPR039422">
    <property type="entry name" value="MarR/SlyA-like"/>
</dbReference>
<accession>A0A3E0IQX1</accession>
<dbReference type="SMART" id="SM00347">
    <property type="entry name" value="HTH_MARR"/>
    <property type="match status" value="1"/>
</dbReference>
<dbReference type="Proteomes" id="UP000256562">
    <property type="component" value="Unassembled WGS sequence"/>
</dbReference>
<dbReference type="Pfam" id="PF12802">
    <property type="entry name" value="MarR_2"/>
    <property type="match status" value="1"/>
</dbReference>
<dbReference type="InterPro" id="IPR000835">
    <property type="entry name" value="HTH_MarR-typ"/>
</dbReference>
<evidence type="ECO:0000259" key="2">
    <source>
        <dbReference type="PROSITE" id="PS50995"/>
    </source>
</evidence>
<dbReference type="GO" id="GO:0003700">
    <property type="term" value="F:DNA-binding transcription factor activity"/>
    <property type="evidence" value="ECO:0007669"/>
    <property type="project" value="InterPro"/>
</dbReference>
<dbReference type="GO" id="GO:0006950">
    <property type="term" value="P:response to stress"/>
    <property type="evidence" value="ECO:0007669"/>
    <property type="project" value="TreeGrafter"/>
</dbReference>
<dbReference type="EMBL" id="QKXQ01000188">
    <property type="protein sequence ID" value="REH97793.1"/>
    <property type="molecule type" value="Genomic_DNA"/>
</dbReference>
<dbReference type="InterPro" id="IPR011991">
    <property type="entry name" value="ArsR-like_HTH"/>
</dbReference>
<dbReference type="InterPro" id="IPR036388">
    <property type="entry name" value="WH-like_DNA-bd_sf"/>
</dbReference>
<evidence type="ECO:0000313" key="3">
    <source>
        <dbReference type="EMBL" id="REH97793.1"/>
    </source>
</evidence>
<dbReference type="SUPFAM" id="SSF46785">
    <property type="entry name" value="Winged helix' DNA-binding domain"/>
    <property type="match status" value="1"/>
</dbReference>
<reference evidence="3 4" key="1">
    <citation type="journal article" date="2018" name="Vet. Microbiol.">
        <title>Characterisation of Staphylococcus felis isolated from cats using whole genome sequencing.</title>
        <authorList>
            <person name="Worthing K."/>
            <person name="Pang S."/>
            <person name="Trott D.J."/>
            <person name="Abraham S."/>
            <person name="Coombs G.W."/>
            <person name="Jordan D."/>
            <person name="McIntyre L."/>
            <person name="Davies M.R."/>
            <person name="Norris J."/>
        </authorList>
    </citation>
    <scope>NUCLEOTIDE SEQUENCE [LARGE SCALE GENOMIC DNA]</scope>
    <source>
        <strain evidence="3 4">F9</strain>
    </source>
</reference>
<keyword evidence="1" id="KW-0238">DNA-binding</keyword>
<dbReference type="OrthoDB" id="2401851at2"/>
<organism evidence="3 4">
    <name type="scientific">Staphylococcus felis</name>
    <dbReference type="NCBI Taxonomy" id="46127"/>
    <lineage>
        <taxon>Bacteria</taxon>
        <taxon>Bacillati</taxon>
        <taxon>Bacillota</taxon>
        <taxon>Bacilli</taxon>
        <taxon>Bacillales</taxon>
        <taxon>Staphylococcaceae</taxon>
        <taxon>Staphylococcus</taxon>
    </lineage>
</organism>
<dbReference type="AlphaFoldDB" id="A0A3E0IQX1"/>
<evidence type="ECO:0000256" key="1">
    <source>
        <dbReference type="ARBA" id="ARBA00023125"/>
    </source>
</evidence>
<gene>
    <name evidence="3" type="ORF">DOS83_04085</name>
</gene>
<evidence type="ECO:0000313" key="4">
    <source>
        <dbReference type="Proteomes" id="UP000256562"/>
    </source>
</evidence>
<sequence length="156" mass="17985">MTQSNSQMMNEHIAFMGEFMTNINALTTGLLRDLREQYNISNEQSSVLLMLSRDNALTLTEITMRQGVNKAAVSRRVKKLVELNLVKWVNMTYEHDKRLKYIALTESGRHYVHASRHLIASLATKMLSDIPIDQLSETRHVLEKIDQRVSSQLKQL</sequence>
<protein>
    <submittedName>
        <fullName evidence="3">MarR family transcriptional regulator</fullName>
    </submittedName>
</protein>
<proteinExistence type="predicted"/>
<dbReference type="PANTHER" id="PTHR33164">
    <property type="entry name" value="TRANSCRIPTIONAL REGULATOR, MARR FAMILY"/>
    <property type="match status" value="1"/>
</dbReference>
<dbReference type="CDD" id="cd00090">
    <property type="entry name" value="HTH_ARSR"/>
    <property type="match status" value="1"/>
</dbReference>
<name>A0A3E0IQX1_9STAP</name>